<dbReference type="OrthoDB" id="5106252at2759"/>
<reference evidence="1" key="1">
    <citation type="journal article" date="2021" name="Nat. Commun.">
        <title>Genetic determinants of endophytism in the Arabidopsis root mycobiome.</title>
        <authorList>
            <person name="Mesny F."/>
            <person name="Miyauchi S."/>
            <person name="Thiergart T."/>
            <person name="Pickel B."/>
            <person name="Atanasova L."/>
            <person name="Karlsson M."/>
            <person name="Huettel B."/>
            <person name="Barry K.W."/>
            <person name="Haridas S."/>
            <person name="Chen C."/>
            <person name="Bauer D."/>
            <person name="Andreopoulos W."/>
            <person name="Pangilinan J."/>
            <person name="LaButti K."/>
            <person name="Riley R."/>
            <person name="Lipzen A."/>
            <person name="Clum A."/>
            <person name="Drula E."/>
            <person name="Henrissat B."/>
            <person name="Kohler A."/>
            <person name="Grigoriev I.V."/>
            <person name="Martin F.M."/>
            <person name="Hacquard S."/>
        </authorList>
    </citation>
    <scope>NUCLEOTIDE SEQUENCE</scope>
    <source>
        <strain evidence="1">MPI-CAGE-AT-0147</strain>
    </source>
</reference>
<accession>A0A9P9FPE3</accession>
<dbReference type="Proteomes" id="UP000738349">
    <property type="component" value="Unassembled WGS sequence"/>
</dbReference>
<dbReference type="EMBL" id="JAGMUV010000002">
    <property type="protein sequence ID" value="KAH7170159.1"/>
    <property type="molecule type" value="Genomic_DNA"/>
</dbReference>
<dbReference type="AlphaFoldDB" id="A0A9P9FPE3"/>
<keyword evidence="2" id="KW-1185">Reference proteome</keyword>
<proteinExistence type="predicted"/>
<protein>
    <submittedName>
        <fullName evidence="1">Uncharacterized protein</fullName>
    </submittedName>
</protein>
<comment type="caution">
    <text evidence="1">The sequence shown here is derived from an EMBL/GenBank/DDBJ whole genome shotgun (WGS) entry which is preliminary data.</text>
</comment>
<organism evidence="1 2">
    <name type="scientific">Dactylonectria macrodidyma</name>
    <dbReference type="NCBI Taxonomy" id="307937"/>
    <lineage>
        <taxon>Eukaryota</taxon>
        <taxon>Fungi</taxon>
        <taxon>Dikarya</taxon>
        <taxon>Ascomycota</taxon>
        <taxon>Pezizomycotina</taxon>
        <taxon>Sordariomycetes</taxon>
        <taxon>Hypocreomycetidae</taxon>
        <taxon>Hypocreales</taxon>
        <taxon>Nectriaceae</taxon>
        <taxon>Dactylonectria</taxon>
    </lineage>
</organism>
<name>A0A9P9FPE3_9HYPO</name>
<evidence type="ECO:0000313" key="2">
    <source>
        <dbReference type="Proteomes" id="UP000738349"/>
    </source>
</evidence>
<sequence length="264" mass="31334">MDPPRNSPLSYRSFDWELEQQRFIDELREDQIASGEWDDDRYADFMQEEVMDDIAGQLTAGEWEGDRCEDFVDYEREELMNDLPGQLTARELEDHRDEGFEQQELTSEPHVLSDGDDTIELDDFGFKDAEQYQRFMRDPIVLEAFEELWNDYLSGVSTDYFHRGLQWEFDHILDIVKLCELDPHAWSYNKPNPDKCQWNATAHLARFSIRVQVARRAMFDLPIGPLREDEREKAVMSDLRMMTVKFKMRHTHEIFHPSQVAPDN</sequence>
<gene>
    <name evidence="1" type="ORF">EDB81DRAFT_752715</name>
</gene>
<evidence type="ECO:0000313" key="1">
    <source>
        <dbReference type="EMBL" id="KAH7170159.1"/>
    </source>
</evidence>